<protein>
    <submittedName>
        <fullName evidence="2">Uncharacterized protein</fullName>
    </submittedName>
</protein>
<accession>A0A397J643</accession>
<reference evidence="2 3" key="1">
    <citation type="submission" date="2018-08" db="EMBL/GenBank/DDBJ databases">
        <title>Genome and evolution of the arbuscular mycorrhizal fungus Diversispora epigaea (formerly Glomus versiforme) and its bacterial endosymbionts.</title>
        <authorList>
            <person name="Sun X."/>
            <person name="Fei Z."/>
            <person name="Harrison M."/>
        </authorList>
    </citation>
    <scope>NUCLEOTIDE SEQUENCE [LARGE SCALE GENOMIC DNA]</scope>
    <source>
        <strain evidence="2 3">IT104</strain>
    </source>
</reference>
<gene>
    <name evidence="2" type="ORF">Glove_120g237</name>
</gene>
<evidence type="ECO:0000256" key="1">
    <source>
        <dbReference type="SAM" id="MobiDB-lite"/>
    </source>
</evidence>
<keyword evidence="3" id="KW-1185">Reference proteome</keyword>
<comment type="caution">
    <text evidence="2">The sequence shown here is derived from an EMBL/GenBank/DDBJ whole genome shotgun (WGS) entry which is preliminary data.</text>
</comment>
<feature type="region of interest" description="Disordered" evidence="1">
    <location>
        <begin position="1"/>
        <end position="22"/>
    </location>
</feature>
<name>A0A397J643_9GLOM</name>
<organism evidence="2 3">
    <name type="scientific">Diversispora epigaea</name>
    <dbReference type="NCBI Taxonomy" id="1348612"/>
    <lineage>
        <taxon>Eukaryota</taxon>
        <taxon>Fungi</taxon>
        <taxon>Fungi incertae sedis</taxon>
        <taxon>Mucoromycota</taxon>
        <taxon>Glomeromycotina</taxon>
        <taxon>Glomeromycetes</taxon>
        <taxon>Diversisporales</taxon>
        <taxon>Diversisporaceae</taxon>
        <taxon>Diversispora</taxon>
    </lineage>
</organism>
<sequence length="127" mass="14013">MPKDTPIDCLQTSNAGRNGRTPVSIHNISWKTAHRRRAKDMDPKEMPINCLQISNAGRNDRTPKIIKSHDRICDIHPFLVLTAKQLYSVPAHANNVGGMKHGTMSAGILSSFISTIHLFISSTVLSL</sequence>
<proteinExistence type="predicted"/>
<dbReference type="EMBL" id="PQFF01000112">
    <property type="protein sequence ID" value="RHZ81476.1"/>
    <property type="molecule type" value="Genomic_DNA"/>
</dbReference>
<dbReference type="AlphaFoldDB" id="A0A397J643"/>
<dbReference type="Proteomes" id="UP000266861">
    <property type="component" value="Unassembled WGS sequence"/>
</dbReference>
<evidence type="ECO:0000313" key="3">
    <source>
        <dbReference type="Proteomes" id="UP000266861"/>
    </source>
</evidence>
<evidence type="ECO:0000313" key="2">
    <source>
        <dbReference type="EMBL" id="RHZ81476.1"/>
    </source>
</evidence>